<dbReference type="InterPro" id="IPR003593">
    <property type="entry name" value="AAA+_ATPase"/>
</dbReference>
<keyword evidence="3 15" id="KW-0547">Nucleotide-binding</keyword>
<keyword evidence="8 15" id="KW-0067">ATP-binding</keyword>
<proteinExistence type="inferred from homology"/>
<dbReference type="Pfam" id="PF00580">
    <property type="entry name" value="UvrD-helicase"/>
    <property type="match status" value="1"/>
</dbReference>
<dbReference type="InterPro" id="IPR014017">
    <property type="entry name" value="DNA_helicase_UvrD-like_C"/>
</dbReference>
<feature type="region of interest" description="Disordered" evidence="16">
    <location>
        <begin position="897"/>
        <end position="943"/>
    </location>
</feature>
<gene>
    <name evidence="19" type="ORF">RIL96_01035</name>
</gene>
<evidence type="ECO:0000256" key="5">
    <source>
        <dbReference type="ARBA" id="ARBA00022801"/>
    </source>
</evidence>
<dbReference type="PANTHER" id="PTHR11070:SF59">
    <property type="entry name" value="DNA 3'-5' HELICASE"/>
    <property type="match status" value="1"/>
</dbReference>
<dbReference type="PROSITE" id="PS51198">
    <property type="entry name" value="UVRD_HELICASE_ATP_BIND"/>
    <property type="match status" value="1"/>
</dbReference>
<sequence length="1299" mass="140209">MGQHEDARTPDSTPDSTPDFTPDQDQQRVVEKAAEGAHGPLLVLGGPGTGKTTVITHLALRFLQSGHDSHELLVLSPSRTSSARLRDAIESRWAQDPQDGTLTDQPSRSFASYAFAVIAEARRRGLLDFTDRAPRLLSGAEQDRQIAALLSAQETDVQWRVVDPATAGTERERVRVDLRLAAGTAGFRQEIRELFDRASEYGVSPEELIAWGEDAAAGRGPGYAAWQPAGELYGLYLDLLGQQAPHAFDPSGLIARACDLLEDHPELLAGERHRLRLILVDDVQEANPNVWRLLRLIGAGGPVIACANPDVAVQGFRGARPDLMANWTGDSDDHLLPAGVAARGRRGSMRPEDPAVGKEPEVLSLTVDHRMSREIAQVYGSVVERIGSVGDPLPYRRRWAELAAQRRTEWAEQAQEQHEHQHASQARLSPGPRRNFPEDVDTSALGVSVSIVGSEQHAEQMILQEVLQRHHRGGVDGAGVPLGQIAVIARNGAAVHQVSRLFAGQGLPVARSMSEVVLREETAVAPLLRLMRAVTSTAPVANAESGTSAEPDTSAESDSRIDTEANPETVTHPVPSDHLDLSAVLALLSGPYGAVDAITMRRIRRLLLGMERTQVVEGEGAAGQPRSSDQLLVAAVNEPQDPVTQLLMASEHRALRGLQRLVRMVQAAREAAEEPGAGPGEVLWALWQASARQARWVSESQGGGEPARRANRDLDAVVALFEAAERYSEQLPGQSIQHFVTYIEEMELPMDTLAETSTVREAISVLTPATAVGREFDTVILIGMQDGVWPNLTPRGELLGSSVLVDMVSGAADRGSCSVRAKRMQVLQDEYRLFAAAVSRARRRLVGIGITSTDETPSLLIDLLVPAVLRTSAELARPRPMTAPTLVAQLRRTVEAHAGRAAARGEPAEKNTDLGGPDELSDMSDTAEKKKEEKETEEREAEEAARALAILGQARAEATGETITGAAPQHWWGLVDPARFAALITEEELDAGAPLRLSPSAVEKAQNRPLEWFIDAVGGSPTTDQARDLGTLIHSIAEDHPRPEPGASLLDTADTLRAVLAQRWGELGLDPQSYDSSRSFARAEQMMGRLAWYIHAAQEAGREHLLSEVHITAGMQLPVRGTPREITVSGSIDRLEVDEDGEYYIVDYKTGTRTPRRCAKHPKGSSQTAPEDCELCGHAQLGVYQQLVRTPQDHKTARHDGTDVEITGETAGAALVFLGEDLAKVEGIEYRQQAVSGVPSAEDWPAGAGAWPDLALIEAAQTVTAGKFSVHHTEGAQCRAGVLCPICASGRAVTQPIAE</sequence>
<dbReference type="EC" id="5.6.2.4" evidence="13"/>
<dbReference type="EMBL" id="JAVKGR010000001">
    <property type="protein sequence ID" value="MDR8018151.1"/>
    <property type="molecule type" value="Genomic_DNA"/>
</dbReference>
<dbReference type="Gene3D" id="3.40.50.300">
    <property type="entry name" value="P-loop containing nucleotide triphosphate hydrolases"/>
    <property type="match status" value="2"/>
</dbReference>
<dbReference type="InterPro" id="IPR014016">
    <property type="entry name" value="UvrD-like_ATP-bd"/>
</dbReference>
<reference evidence="19 20" key="1">
    <citation type="submission" date="2023-09" db="EMBL/GenBank/DDBJ databases">
        <title>Description of three actinobacteria isolated from air of manufacturing shop in a pharmaceutical factory.</title>
        <authorList>
            <person name="Zhang D.-F."/>
        </authorList>
    </citation>
    <scope>NUCLEOTIDE SEQUENCE [LARGE SCALE GENOMIC DNA]</scope>
    <source>
        <strain evidence="19 20">LY-0111</strain>
    </source>
</reference>
<dbReference type="RefSeq" id="WP_310547138.1">
    <property type="nucleotide sequence ID" value="NZ_JAVKGR010000001.1"/>
</dbReference>
<evidence type="ECO:0000256" key="6">
    <source>
        <dbReference type="ARBA" id="ARBA00022806"/>
    </source>
</evidence>
<feature type="compositionally biased region" description="Basic and acidic residues" evidence="16">
    <location>
        <begin position="410"/>
        <end position="422"/>
    </location>
</feature>
<feature type="domain" description="UvrD-like helicase C-terminal" evidence="18">
    <location>
        <begin position="405"/>
        <end position="773"/>
    </location>
</feature>
<feature type="region of interest" description="Disordered" evidence="16">
    <location>
        <begin position="410"/>
        <end position="439"/>
    </location>
</feature>
<evidence type="ECO:0000256" key="16">
    <source>
        <dbReference type="SAM" id="MobiDB-lite"/>
    </source>
</evidence>
<evidence type="ECO:0000313" key="20">
    <source>
        <dbReference type="Proteomes" id="UP001251870"/>
    </source>
</evidence>
<protein>
    <recommendedName>
        <fullName evidence="13">DNA 3'-5' helicase</fullName>
        <ecNumber evidence="13">5.6.2.4</ecNumber>
    </recommendedName>
</protein>
<evidence type="ECO:0000256" key="2">
    <source>
        <dbReference type="ARBA" id="ARBA00022722"/>
    </source>
</evidence>
<feature type="domain" description="UvrD-like helicase ATP-binding" evidence="17">
    <location>
        <begin position="24"/>
        <end position="372"/>
    </location>
</feature>
<feature type="compositionally biased region" description="Polar residues" evidence="16">
    <location>
        <begin position="10"/>
        <end position="19"/>
    </location>
</feature>
<evidence type="ECO:0000256" key="15">
    <source>
        <dbReference type="PROSITE-ProRule" id="PRU00560"/>
    </source>
</evidence>
<comment type="catalytic activity">
    <reaction evidence="14">
        <text>ATP + H2O = ADP + phosphate + H(+)</text>
        <dbReference type="Rhea" id="RHEA:13065"/>
        <dbReference type="ChEBI" id="CHEBI:15377"/>
        <dbReference type="ChEBI" id="CHEBI:15378"/>
        <dbReference type="ChEBI" id="CHEBI:30616"/>
        <dbReference type="ChEBI" id="CHEBI:43474"/>
        <dbReference type="ChEBI" id="CHEBI:456216"/>
        <dbReference type="EC" id="5.6.2.4"/>
    </reaction>
</comment>
<evidence type="ECO:0000256" key="9">
    <source>
        <dbReference type="ARBA" id="ARBA00023125"/>
    </source>
</evidence>
<comment type="similarity">
    <text evidence="1">Belongs to the helicase family. UvrD subfamily.</text>
</comment>
<dbReference type="Gene3D" id="3.90.320.10">
    <property type="match status" value="1"/>
</dbReference>
<evidence type="ECO:0000259" key="18">
    <source>
        <dbReference type="PROSITE" id="PS51217"/>
    </source>
</evidence>
<keyword evidence="6 15" id="KW-0347">Helicase</keyword>
<dbReference type="InterPro" id="IPR027417">
    <property type="entry name" value="P-loop_NTPase"/>
</dbReference>
<dbReference type="SUPFAM" id="SSF52540">
    <property type="entry name" value="P-loop containing nucleoside triphosphate hydrolases"/>
    <property type="match status" value="1"/>
</dbReference>
<dbReference type="SMART" id="SM00382">
    <property type="entry name" value="AAA"/>
    <property type="match status" value="1"/>
</dbReference>
<dbReference type="Proteomes" id="UP001251870">
    <property type="component" value="Unassembled WGS sequence"/>
</dbReference>
<keyword evidence="2" id="KW-0540">Nuclease</keyword>
<keyword evidence="10" id="KW-0234">DNA repair</keyword>
<feature type="region of interest" description="Disordered" evidence="16">
    <location>
        <begin position="538"/>
        <end position="576"/>
    </location>
</feature>
<keyword evidence="5 15" id="KW-0378">Hydrolase</keyword>
<evidence type="ECO:0000256" key="1">
    <source>
        <dbReference type="ARBA" id="ARBA00009922"/>
    </source>
</evidence>
<comment type="catalytic activity">
    <reaction evidence="12">
        <text>Couples ATP hydrolysis with the unwinding of duplex DNA by translocating in the 3'-5' direction.</text>
        <dbReference type="EC" id="5.6.2.4"/>
    </reaction>
</comment>
<keyword evidence="11" id="KW-0413">Isomerase</keyword>
<feature type="compositionally biased region" description="Basic and acidic residues" evidence="16">
    <location>
        <begin position="926"/>
        <end position="943"/>
    </location>
</feature>
<dbReference type="Gene3D" id="1.10.10.160">
    <property type="match status" value="1"/>
</dbReference>
<dbReference type="InterPro" id="IPR038726">
    <property type="entry name" value="PDDEXK_AddAB-type"/>
</dbReference>
<dbReference type="InterPro" id="IPR000212">
    <property type="entry name" value="DNA_helicase_UvrD/REP"/>
</dbReference>
<dbReference type="PROSITE" id="PS51217">
    <property type="entry name" value="UVRD_HELICASE_CTER"/>
    <property type="match status" value="1"/>
</dbReference>
<dbReference type="Pfam" id="PF13361">
    <property type="entry name" value="UvrD_C"/>
    <property type="match status" value="1"/>
</dbReference>
<evidence type="ECO:0000256" key="7">
    <source>
        <dbReference type="ARBA" id="ARBA00022839"/>
    </source>
</evidence>
<evidence type="ECO:0000256" key="12">
    <source>
        <dbReference type="ARBA" id="ARBA00034617"/>
    </source>
</evidence>
<evidence type="ECO:0000313" key="19">
    <source>
        <dbReference type="EMBL" id="MDR8018151.1"/>
    </source>
</evidence>
<evidence type="ECO:0000256" key="8">
    <source>
        <dbReference type="ARBA" id="ARBA00022840"/>
    </source>
</evidence>
<evidence type="ECO:0000256" key="4">
    <source>
        <dbReference type="ARBA" id="ARBA00022763"/>
    </source>
</evidence>
<comment type="caution">
    <text evidence="19">The sequence shown here is derived from an EMBL/GenBank/DDBJ whole genome shotgun (WGS) entry which is preliminary data.</text>
</comment>
<evidence type="ECO:0000256" key="11">
    <source>
        <dbReference type="ARBA" id="ARBA00023235"/>
    </source>
</evidence>
<evidence type="ECO:0000259" key="17">
    <source>
        <dbReference type="PROSITE" id="PS51198"/>
    </source>
</evidence>
<evidence type="ECO:0000256" key="14">
    <source>
        <dbReference type="ARBA" id="ARBA00048988"/>
    </source>
</evidence>
<keyword evidence="9" id="KW-0238">DNA-binding</keyword>
<feature type="binding site" evidence="15">
    <location>
        <begin position="45"/>
        <end position="52"/>
    </location>
    <ligand>
        <name>ATP</name>
        <dbReference type="ChEBI" id="CHEBI:30616"/>
    </ligand>
</feature>
<dbReference type="Gene3D" id="1.10.486.10">
    <property type="entry name" value="PCRA, domain 4"/>
    <property type="match status" value="1"/>
</dbReference>
<keyword evidence="20" id="KW-1185">Reference proteome</keyword>
<organism evidence="19 20">
    <name type="scientific">Nesterenkonia aerolata</name>
    <dbReference type="NCBI Taxonomy" id="3074079"/>
    <lineage>
        <taxon>Bacteria</taxon>
        <taxon>Bacillati</taxon>
        <taxon>Actinomycetota</taxon>
        <taxon>Actinomycetes</taxon>
        <taxon>Micrococcales</taxon>
        <taxon>Micrococcaceae</taxon>
        <taxon>Nesterenkonia</taxon>
    </lineage>
</organism>
<evidence type="ECO:0000256" key="3">
    <source>
        <dbReference type="ARBA" id="ARBA00022741"/>
    </source>
</evidence>
<dbReference type="InterPro" id="IPR013986">
    <property type="entry name" value="DExx_box_DNA_helicase_dom_sf"/>
</dbReference>
<keyword evidence="4" id="KW-0227">DNA damage</keyword>
<dbReference type="InterPro" id="IPR011604">
    <property type="entry name" value="PDDEXK-like_dom_sf"/>
</dbReference>
<evidence type="ECO:0000256" key="10">
    <source>
        <dbReference type="ARBA" id="ARBA00023204"/>
    </source>
</evidence>
<accession>A0ABU2DNU1</accession>
<dbReference type="Pfam" id="PF12705">
    <property type="entry name" value="PDDEXK_1"/>
    <property type="match status" value="1"/>
</dbReference>
<dbReference type="PANTHER" id="PTHR11070">
    <property type="entry name" value="UVRD / RECB / PCRA DNA HELICASE FAMILY MEMBER"/>
    <property type="match status" value="1"/>
</dbReference>
<name>A0ABU2DNU1_9MICC</name>
<feature type="compositionally biased region" description="Polar residues" evidence="16">
    <location>
        <begin position="538"/>
        <end position="556"/>
    </location>
</feature>
<feature type="region of interest" description="Disordered" evidence="16">
    <location>
        <begin position="1"/>
        <end position="27"/>
    </location>
</feature>
<evidence type="ECO:0000256" key="13">
    <source>
        <dbReference type="ARBA" id="ARBA00034808"/>
    </source>
</evidence>
<keyword evidence="7" id="KW-0269">Exonuclease</keyword>